<evidence type="ECO:0000313" key="4">
    <source>
        <dbReference type="Proteomes" id="UP000471147"/>
    </source>
</evidence>
<keyword evidence="1" id="KW-1133">Transmembrane helix</keyword>
<dbReference type="InterPro" id="IPR000792">
    <property type="entry name" value="Tscrpt_reg_LuxR_C"/>
</dbReference>
<feature type="domain" description="HTH luxR-type" evidence="2">
    <location>
        <begin position="7"/>
        <end position="64"/>
    </location>
</feature>
<feature type="transmembrane region" description="Helical" evidence="1">
    <location>
        <begin position="127"/>
        <end position="155"/>
    </location>
</feature>
<protein>
    <submittedName>
        <fullName evidence="3">LuxR family transcriptional regulator</fullName>
    </submittedName>
</protein>
<keyword evidence="4" id="KW-1185">Reference proteome</keyword>
<keyword evidence="1" id="KW-0812">Transmembrane</keyword>
<dbReference type="AlphaFoldDB" id="A0A6I4M0C9"/>
<sequence length="156" mass="17503">MEQGHPVTRLSAVQIETLRFVYAHKNSKEIARIMGVSSHTVDERIRTAIRKLGVDSRTKAAILVAEHLDPNTYQPLSYQPSVIGIKGEFGHPLGPQQEEWQPTPMWMRPPFPTERRPHNTDSFGERLLWPVLIAMGTIMAFAALYAVMLGLGAMLS</sequence>
<evidence type="ECO:0000313" key="3">
    <source>
        <dbReference type="EMBL" id="MVZ97664.1"/>
    </source>
</evidence>
<name>A0A6I4M0C9_9SPHN</name>
<dbReference type="SMART" id="SM00421">
    <property type="entry name" value="HTH_LUXR"/>
    <property type="match status" value="1"/>
</dbReference>
<dbReference type="GO" id="GO:0006355">
    <property type="term" value="P:regulation of DNA-templated transcription"/>
    <property type="evidence" value="ECO:0007669"/>
    <property type="project" value="InterPro"/>
</dbReference>
<keyword evidence="1" id="KW-0472">Membrane</keyword>
<dbReference type="InterPro" id="IPR036388">
    <property type="entry name" value="WH-like_DNA-bd_sf"/>
</dbReference>
<accession>A0A6I4M0C9</accession>
<dbReference type="Pfam" id="PF00196">
    <property type="entry name" value="GerE"/>
    <property type="match status" value="1"/>
</dbReference>
<dbReference type="EMBL" id="SDWJ01000002">
    <property type="protein sequence ID" value="MVZ97664.1"/>
    <property type="molecule type" value="Genomic_DNA"/>
</dbReference>
<evidence type="ECO:0000259" key="2">
    <source>
        <dbReference type="SMART" id="SM00421"/>
    </source>
</evidence>
<dbReference type="SUPFAM" id="SSF46894">
    <property type="entry name" value="C-terminal effector domain of the bipartite response regulators"/>
    <property type="match status" value="1"/>
</dbReference>
<organism evidence="3 4">
    <name type="scientific">Sphingorhabdus profundilacus</name>
    <dbReference type="NCBI Taxonomy" id="2509718"/>
    <lineage>
        <taxon>Bacteria</taxon>
        <taxon>Pseudomonadati</taxon>
        <taxon>Pseudomonadota</taxon>
        <taxon>Alphaproteobacteria</taxon>
        <taxon>Sphingomonadales</taxon>
        <taxon>Sphingomonadaceae</taxon>
        <taxon>Sphingorhabdus</taxon>
    </lineage>
</organism>
<dbReference type="InterPro" id="IPR016032">
    <property type="entry name" value="Sig_transdc_resp-reg_C-effctor"/>
</dbReference>
<dbReference type="Proteomes" id="UP000471147">
    <property type="component" value="Unassembled WGS sequence"/>
</dbReference>
<dbReference type="OrthoDB" id="7206433at2"/>
<evidence type="ECO:0000256" key="1">
    <source>
        <dbReference type="SAM" id="Phobius"/>
    </source>
</evidence>
<comment type="caution">
    <text evidence="3">The sequence shown here is derived from an EMBL/GenBank/DDBJ whole genome shotgun (WGS) entry which is preliminary data.</text>
</comment>
<dbReference type="Gene3D" id="1.10.10.10">
    <property type="entry name" value="Winged helix-like DNA-binding domain superfamily/Winged helix DNA-binding domain"/>
    <property type="match status" value="1"/>
</dbReference>
<dbReference type="GO" id="GO:0003677">
    <property type="term" value="F:DNA binding"/>
    <property type="evidence" value="ECO:0007669"/>
    <property type="project" value="InterPro"/>
</dbReference>
<gene>
    <name evidence="3" type="ORF">EUU23_08085</name>
</gene>
<reference evidence="3 4" key="1">
    <citation type="submission" date="2019-01" db="EMBL/GenBank/DDBJ databases">
        <title>Sphingorhabdus lacus sp.nov., isolated from an oligotrophic freshwater lake.</title>
        <authorList>
            <person name="Park M."/>
        </authorList>
    </citation>
    <scope>NUCLEOTIDE SEQUENCE [LARGE SCALE GENOMIC DNA]</scope>
    <source>
        <strain evidence="3 4">IMCC26285</strain>
    </source>
</reference>
<proteinExistence type="predicted"/>